<dbReference type="InterPro" id="IPR040366">
    <property type="entry name" value="Nab2/ZC3H14"/>
</dbReference>
<evidence type="ECO:0000313" key="5">
    <source>
        <dbReference type="Proteomes" id="UP000596660"/>
    </source>
</evidence>
<dbReference type="GO" id="GO:0005737">
    <property type="term" value="C:cytoplasm"/>
    <property type="evidence" value="ECO:0007669"/>
    <property type="project" value="TreeGrafter"/>
</dbReference>
<dbReference type="Pfam" id="PF00076">
    <property type="entry name" value="RRM_1"/>
    <property type="match status" value="1"/>
</dbReference>
<evidence type="ECO:0000256" key="2">
    <source>
        <dbReference type="SAM" id="MobiDB-lite"/>
    </source>
</evidence>
<dbReference type="InterPro" id="IPR002483">
    <property type="entry name" value="PWI_dom"/>
</dbReference>
<dbReference type="Pfam" id="PF01480">
    <property type="entry name" value="PWI"/>
    <property type="match status" value="1"/>
</dbReference>
<dbReference type="PANTHER" id="PTHR14738:SF32">
    <property type="entry name" value="RNA BINDING (RRM_RBD_RNP MOTIFS) FAMILY PROTEIN"/>
    <property type="match status" value="1"/>
</dbReference>
<keyword evidence="5" id="KW-1185">Reference proteome</keyword>
<feature type="compositionally biased region" description="Basic and acidic residues" evidence="2">
    <location>
        <begin position="103"/>
        <end position="129"/>
    </location>
</feature>
<dbReference type="OMA" id="KDQTHPE"/>
<reference evidence="4" key="1">
    <citation type="journal article" date="2017" name="Nature">
        <title>The genome of Chenopodium quinoa.</title>
        <authorList>
            <person name="Jarvis D.E."/>
            <person name="Ho Y.S."/>
            <person name="Lightfoot D.J."/>
            <person name="Schmoeckel S.M."/>
            <person name="Li B."/>
            <person name="Borm T.J.A."/>
            <person name="Ohyanagi H."/>
            <person name="Mineta K."/>
            <person name="Michell C.T."/>
            <person name="Saber N."/>
            <person name="Kharbatia N.M."/>
            <person name="Rupper R.R."/>
            <person name="Sharp A.R."/>
            <person name="Dally N."/>
            <person name="Boughton B.A."/>
            <person name="Woo Y.H."/>
            <person name="Gao G."/>
            <person name="Schijlen E.G.W.M."/>
            <person name="Guo X."/>
            <person name="Momin A.A."/>
            <person name="Negrao S."/>
            <person name="Al-Babili S."/>
            <person name="Gehring C."/>
            <person name="Roessner U."/>
            <person name="Jung C."/>
            <person name="Murphy K."/>
            <person name="Arold S.T."/>
            <person name="Gojobori T."/>
            <person name="van der Linden C.G."/>
            <person name="van Loo E.N."/>
            <person name="Jellen E.N."/>
            <person name="Maughan P.J."/>
            <person name="Tester M."/>
        </authorList>
    </citation>
    <scope>NUCLEOTIDE SEQUENCE [LARGE SCALE GENOMIC DNA]</scope>
    <source>
        <strain evidence="4">cv. PI 614886</strain>
    </source>
</reference>
<evidence type="ECO:0000259" key="3">
    <source>
        <dbReference type="PROSITE" id="PS50102"/>
    </source>
</evidence>
<feature type="domain" description="RRM" evidence="3">
    <location>
        <begin position="554"/>
        <end position="631"/>
    </location>
</feature>
<organism evidence="4 5">
    <name type="scientific">Chenopodium quinoa</name>
    <name type="common">Quinoa</name>
    <dbReference type="NCBI Taxonomy" id="63459"/>
    <lineage>
        <taxon>Eukaryota</taxon>
        <taxon>Viridiplantae</taxon>
        <taxon>Streptophyta</taxon>
        <taxon>Embryophyta</taxon>
        <taxon>Tracheophyta</taxon>
        <taxon>Spermatophyta</taxon>
        <taxon>Magnoliopsida</taxon>
        <taxon>eudicotyledons</taxon>
        <taxon>Gunneridae</taxon>
        <taxon>Pentapetalae</taxon>
        <taxon>Caryophyllales</taxon>
        <taxon>Chenopodiaceae</taxon>
        <taxon>Chenopodioideae</taxon>
        <taxon>Atripliceae</taxon>
        <taxon>Chenopodium</taxon>
    </lineage>
</organism>
<dbReference type="Gene3D" id="3.30.70.330">
    <property type="match status" value="1"/>
</dbReference>
<feature type="region of interest" description="Disordered" evidence="2">
    <location>
        <begin position="103"/>
        <end position="199"/>
    </location>
</feature>
<dbReference type="PANTHER" id="PTHR14738">
    <property type="entry name" value="ZINC FINGER CCCH DOMAIN-CONTAINING PROTEIN 14"/>
    <property type="match status" value="1"/>
</dbReference>
<keyword evidence="1" id="KW-0694">RNA-binding</keyword>
<dbReference type="Gene3D" id="1.20.1390.10">
    <property type="entry name" value="PWI domain"/>
    <property type="match status" value="1"/>
</dbReference>
<dbReference type="GO" id="GO:0005634">
    <property type="term" value="C:nucleus"/>
    <property type="evidence" value="ECO:0007669"/>
    <property type="project" value="TreeGrafter"/>
</dbReference>
<evidence type="ECO:0000313" key="4">
    <source>
        <dbReference type="EnsemblPlants" id="AUR62009373-RA:cds"/>
    </source>
</evidence>
<proteinExistence type="predicted"/>
<dbReference type="SMART" id="SM00360">
    <property type="entry name" value="RRM"/>
    <property type="match status" value="1"/>
</dbReference>
<sequence>MEGVNRDGERTFRVAFSEEGAVKLAERLADTLKDYMGDDVDDTLVKYVIVLLGNGRRKEEVKEDLDVFLGDKSDSFVTWLWDHLATYLDQYVGSHQSCSDEVAKAKPELVEQPSKDDSSHPVSESDRGKSSKTSRSRHNRDWKSLVTDKLQPPLIRSSVTKNKQNEEKTYPNALHTRQSVSPQRTVHRKRNRPDEHPRPKQCLWPALWLDFVIALTVREDLHYALCFSTSPDAVINFGQRATIAAPRRLLQFAVREAVATTRSSNSVSEPARKRLRSVVSTPIGNLTEEVNHKRPQSVTRLQSSMATAIKAVEDASNDVKRVRTGNVFDRLSRGDRSSDQVSFFKEPAVQDDEYDDFDIRNNSRQRYLQTRDNIKQHIVNASMMDSSTGLASDSASDNEGYDDVNVVGAREFDVSETGTSAKRDDSLRVHYSVAQNTEGMTRQSQRKDQELPASAANTKHKIVNISVNVNTWKPPHYQAAREKPGVETLKSTQEIDTGAGNSNVRLMKENSNSVTVYGNGSPAADTQKENQNIVGSTAPGPYSTGLPLEDADSRTIYVNNVHFAATKDTLSRHFNKFGEVLKVIILTDAATGHPKGSAYVEFMRKEAADNALALDGTSFMSRIIKASFLVMKKSSVQQEANPVMTWPRITRGSPFPVPRFAQSPFPRVFPGAYRARPPVKPGMRSMQWKRDSQQTSVESVASVPGNITAGRGLTYIRTEAKSDGNPGGL</sequence>
<dbReference type="Gramene" id="AUR62009373-RA">
    <property type="protein sequence ID" value="AUR62009373-RA:cds"/>
    <property type="gene ID" value="AUR62009373"/>
</dbReference>
<dbReference type="Proteomes" id="UP000596660">
    <property type="component" value="Unplaced"/>
</dbReference>
<accession>A0A803LBY4</accession>
<dbReference type="SUPFAM" id="SSF54928">
    <property type="entry name" value="RNA-binding domain, RBD"/>
    <property type="match status" value="1"/>
</dbReference>
<dbReference type="InterPro" id="IPR000504">
    <property type="entry name" value="RRM_dom"/>
</dbReference>
<dbReference type="InterPro" id="IPR035979">
    <property type="entry name" value="RBD_domain_sf"/>
</dbReference>
<feature type="compositionally biased region" description="Basic residues" evidence="2">
    <location>
        <begin position="130"/>
        <end position="140"/>
    </location>
</feature>
<dbReference type="InterPro" id="IPR012677">
    <property type="entry name" value="Nucleotide-bd_a/b_plait_sf"/>
</dbReference>
<evidence type="ECO:0000256" key="1">
    <source>
        <dbReference type="PROSITE-ProRule" id="PRU00176"/>
    </source>
</evidence>
<dbReference type="AlphaFoldDB" id="A0A803LBY4"/>
<feature type="compositionally biased region" description="Polar residues" evidence="2">
    <location>
        <begin position="175"/>
        <end position="184"/>
    </location>
</feature>
<protein>
    <recommendedName>
        <fullName evidence="3">RRM domain-containing protein</fullName>
    </recommendedName>
</protein>
<reference evidence="4" key="2">
    <citation type="submission" date="2021-03" db="UniProtKB">
        <authorList>
            <consortium name="EnsemblPlants"/>
        </authorList>
    </citation>
    <scope>IDENTIFICATION</scope>
</reference>
<name>A0A803LBY4_CHEQI</name>
<dbReference type="PROSITE" id="PS50102">
    <property type="entry name" value="RRM"/>
    <property type="match status" value="1"/>
</dbReference>
<dbReference type="EnsemblPlants" id="AUR62009373-RA">
    <property type="protein sequence ID" value="AUR62009373-RA:cds"/>
    <property type="gene ID" value="AUR62009373"/>
</dbReference>
<dbReference type="GO" id="GO:0043488">
    <property type="term" value="P:regulation of mRNA stability"/>
    <property type="evidence" value="ECO:0007669"/>
    <property type="project" value="InterPro"/>
</dbReference>
<dbReference type="GO" id="GO:0008143">
    <property type="term" value="F:poly(A) binding"/>
    <property type="evidence" value="ECO:0007669"/>
    <property type="project" value="InterPro"/>
</dbReference>